<dbReference type="Gene3D" id="3.30.70.100">
    <property type="match status" value="1"/>
</dbReference>
<proteinExistence type="inferred from homology"/>
<dbReference type="PROSITE" id="PS01229">
    <property type="entry name" value="COF_2"/>
    <property type="match status" value="1"/>
</dbReference>
<dbReference type="InterPro" id="IPR023299">
    <property type="entry name" value="ATPase_P-typ_cyto_dom_N"/>
</dbReference>
<dbReference type="SUPFAM" id="SSF81653">
    <property type="entry name" value="Calcium ATPase, transduction domain A"/>
    <property type="match status" value="1"/>
</dbReference>
<feature type="transmembrane region" description="Helical" evidence="15">
    <location>
        <begin position="232"/>
        <end position="253"/>
    </location>
</feature>
<feature type="transmembrane region" description="Helical" evidence="15">
    <location>
        <begin position="448"/>
        <end position="470"/>
    </location>
</feature>
<dbReference type="EMBL" id="JBHSOG010000007">
    <property type="protein sequence ID" value="MFC5767978.1"/>
    <property type="molecule type" value="Genomic_DNA"/>
</dbReference>
<reference evidence="18" key="1">
    <citation type="journal article" date="2019" name="Int. J. Syst. Evol. Microbiol.">
        <title>The Global Catalogue of Microorganisms (GCM) 10K type strain sequencing project: providing services to taxonomists for standard genome sequencing and annotation.</title>
        <authorList>
            <consortium name="The Broad Institute Genomics Platform"/>
            <consortium name="The Broad Institute Genome Sequencing Center for Infectious Disease"/>
            <person name="Wu L."/>
            <person name="Ma J."/>
        </authorList>
    </citation>
    <scope>NUCLEOTIDE SEQUENCE [LARGE SCALE GENOMIC DNA]</scope>
    <source>
        <strain evidence="18">SHR3</strain>
    </source>
</reference>
<evidence type="ECO:0000256" key="2">
    <source>
        <dbReference type="ARBA" id="ARBA00006024"/>
    </source>
</evidence>
<feature type="transmembrane region" description="Helical" evidence="15">
    <location>
        <begin position="265"/>
        <end position="287"/>
    </location>
</feature>
<dbReference type="PROSITE" id="PS50846">
    <property type="entry name" value="HMA_2"/>
    <property type="match status" value="1"/>
</dbReference>
<evidence type="ECO:0000256" key="7">
    <source>
        <dbReference type="ARBA" id="ARBA00022723"/>
    </source>
</evidence>
<dbReference type="InterPro" id="IPR006121">
    <property type="entry name" value="HMA_dom"/>
</dbReference>
<keyword evidence="11" id="KW-1278">Translocase</keyword>
<evidence type="ECO:0000259" key="16">
    <source>
        <dbReference type="PROSITE" id="PS50846"/>
    </source>
</evidence>
<evidence type="ECO:0000256" key="3">
    <source>
        <dbReference type="ARBA" id="ARBA00022448"/>
    </source>
</evidence>
<protein>
    <submittedName>
        <fullName evidence="17">Heavy metal translocating P-type ATPase</fullName>
    </submittedName>
</protein>
<feature type="transmembrane region" description="Helical" evidence="15">
    <location>
        <begin position="293"/>
        <end position="311"/>
    </location>
</feature>
<evidence type="ECO:0000256" key="15">
    <source>
        <dbReference type="RuleBase" id="RU362081"/>
    </source>
</evidence>
<dbReference type="SFLD" id="SFLDS00003">
    <property type="entry name" value="Haloacid_Dehalogenase"/>
    <property type="match status" value="1"/>
</dbReference>
<evidence type="ECO:0000313" key="18">
    <source>
        <dbReference type="Proteomes" id="UP001595974"/>
    </source>
</evidence>
<name>A0ABW1AL99_9RHOO</name>
<dbReference type="Pfam" id="PF00122">
    <property type="entry name" value="E1-E2_ATPase"/>
    <property type="match status" value="1"/>
</dbReference>
<dbReference type="SUPFAM" id="SSF56784">
    <property type="entry name" value="HAD-like"/>
    <property type="match status" value="1"/>
</dbReference>
<feature type="transmembrane region" description="Helical" evidence="15">
    <location>
        <begin position="197"/>
        <end position="220"/>
    </location>
</feature>
<dbReference type="Gene3D" id="2.70.150.10">
    <property type="entry name" value="Calcium-transporting ATPase, cytoplasmic transduction domain A"/>
    <property type="match status" value="1"/>
</dbReference>
<evidence type="ECO:0000256" key="11">
    <source>
        <dbReference type="ARBA" id="ARBA00022967"/>
    </source>
</evidence>
<dbReference type="Pfam" id="PF00403">
    <property type="entry name" value="HMA"/>
    <property type="match status" value="1"/>
</dbReference>
<dbReference type="NCBIfam" id="TIGR01511">
    <property type="entry name" value="ATPase-IB1_Cu"/>
    <property type="match status" value="1"/>
</dbReference>
<evidence type="ECO:0000256" key="4">
    <source>
        <dbReference type="ARBA" id="ARBA00022475"/>
    </source>
</evidence>
<organism evidence="17 18">
    <name type="scientific">Thauera sinica</name>
    <dbReference type="NCBI Taxonomy" id="2665146"/>
    <lineage>
        <taxon>Bacteria</taxon>
        <taxon>Pseudomonadati</taxon>
        <taxon>Pseudomonadota</taxon>
        <taxon>Betaproteobacteria</taxon>
        <taxon>Rhodocyclales</taxon>
        <taxon>Zoogloeaceae</taxon>
        <taxon>Thauera</taxon>
    </lineage>
</organism>
<evidence type="ECO:0000313" key="17">
    <source>
        <dbReference type="EMBL" id="MFC5767978.1"/>
    </source>
</evidence>
<dbReference type="InterPro" id="IPR001757">
    <property type="entry name" value="P_typ_ATPase"/>
</dbReference>
<keyword evidence="7 15" id="KW-0479">Metal-binding</keyword>
<dbReference type="SUPFAM" id="SSF81665">
    <property type="entry name" value="Calcium ATPase, transmembrane domain M"/>
    <property type="match status" value="1"/>
</dbReference>
<dbReference type="InterPro" id="IPR021993">
    <property type="entry name" value="ATPase-cat-bd"/>
</dbReference>
<evidence type="ECO:0000256" key="5">
    <source>
        <dbReference type="ARBA" id="ARBA00022553"/>
    </source>
</evidence>
<dbReference type="CDD" id="cd02079">
    <property type="entry name" value="P-type_ATPase_HM"/>
    <property type="match status" value="1"/>
</dbReference>
<keyword evidence="14 15" id="KW-0472">Membrane</keyword>
<dbReference type="Gene3D" id="3.40.50.1000">
    <property type="entry name" value="HAD superfamily/HAD-like"/>
    <property type="match status" value="1"/>
</dbReference>
<dbReference type="NCBIfam" id="TIGR01525">
    <property type="entry name" value="ATPase-IB_hvy"/>
    <property type="match status" value="1"/>
</dbReference>
<keyword evidence="4 15" id="KW-1003">Cell membrane</keyword>
<dbReference type="InterPro" id="IPR008250">
    <property type="entry name" value="ATPase_P-typ_transduc_dom_A_sf"/>
</dbReference>
<evidence type="ECO:0000256" key="1">
    <source>
        <dbReference type="ARBA" id="ARBA00004651"/>
    </source>
</evidence>
<dbReference type="InterPro" id="IPR036412">
    <property type="entry name" value="HAD-like_sf"/>
</dbReference>
<feature type="domain" description="HMA" evidence="16">
    <location>
        <begin position="112"/>
        <end position="178"/>
    </location>
</feature>
<evidence type="ECO:0000256" key="10">
    <source>
        <dbReference type="ARBA" id="ARBA00022842"/>
    </source>
</evidence>
<dbReference type="SUPFAM" id="SSF55008">
    <property type="entry name" value="HMA, heavy metal-associated domain"/>
    <property type="match status" value="1"/>
</dbReference>
<dbReference type="PRINTS" id="PR00119">
    <property type="entry name" value="CATATPASE"/>
</dbReference>
<keyword evidence="18" id="KW-1185">Reference proteome</keyword>
<dbReference type="InterPro" id="IPR023298">
    <property type="entry name" value="ATPase_P-typ_TM_dom_sf"/>
</dbReference>
<feature type="transmembrane region" description="Helical" evidence="15">
    <location>
        <begin position="784"/>
        <end position="801"/>
    </location>
</feature>
<evidence type="ECO:0000256" key="8">
    <source>
        <dbReference type="ARBA" id="ARBA00022741"/>
    </source>
</evidence>
<dbReference type="SFLD" id="SFLDG00002">
    <property type="entry name" value="C1.7:_P-type_atpase_like"/>
    <property type="match status" value="1"/>
</dbReference>
<dbReference type="Gene3D" id="3.40.1110.10">
    <property type="entry name" value="Calcium-transporting ATPase, cytoplasmic domain N"/>
    <property type="match status" value="1"/>
</dbReference>
<dbReference type="PANTHER" id="PTHR43520:SF5">
    <property type="entry name" value="CATION-TRANSPORTING P-TYPE ATPASE-RELATED"/>
    <property type="match status" value="1"/>
</dbReference>
<dbReference type="SFLD" id="SFLDF00027">
    <property type="entry name" value="p-type_atpase"/>
    <property type="match status" value="1"/>
</dbReference>
<dbReference type="PANTHER" id="PTHR43520">
    <property type="entry name" value="ATP7, ISOFORM B"/>
    <property type="match status" value="1"/>
</dbReference>
<dbReference type="InterPro" id="IPR027256">
    <property type="entry name" value="P-typ_ATPase_IB"/>
</dbReference>
<evidence type="ECO:0000256" key="14">
    <source>
        <dbReference type="ARBA" id="ARBA00023136"/>
    </source>
</evidence>
<dbReference type="CDD" id="cd00371">
    <property type="entry name" value="HMA"/>
    <property type="match status" value="1"/>
</dbReference>
<dbReference type="InterPro" id="IPR059000">
    <property type="entry name" value="ATPase_P-type_domA"/>
</dbReference>
<dbReference type="Gene3D" id="1.20.1110.10">
    <property type="entry name" value="Calcium-transporting ATPase, transmembrane domain"/>
    <property type="match status" value="1"/>
</dbReference>
<dbReference type="InterPro" id="IPR044492">
    <property type="entry name" value="P_typ_ATPase_HD_dom"/>
</dbReference>
<feature type="transmembrane region" description="Helical" evidence="15">
    <location>
        <begin position="807"/>
        <end position="825"/>
    </location>
</feature>
<sequence length="831" mass="89100">MNTADLPPAQAVDSVRDETATDTDCYHCGLPIPPDTRHYVRIDGRDRRMCCIGCEAVAQSIVDNGLADYYRHRDAMPETRREAMPVELQELGLFDHPDFQKSFVRPVGEHEREASLILEGITCAACVWLNEQHVARQPGVSAVQINYATRRARVRWDERRIKLSDILAAVQAIGYRAYPYDAERSEQIAHRERRSMLWRVFVAGFGMMQVMMYAFPVYVAGEGDMTWDIELLLRWASLLLTLPVVLYSAAPFFQRAWRDVKLRHLGMDVPVALGVGSAFLASLWATLTHGPEVYFDSVTMFVFFLLGGRYLEMVARQRAVRGVEELGKVLPAFAERLAAWPAQEGERVPVSQLASGDVLRVRPGETVAADGVVIAGTGEVNEALLTGESRPVPKTVGAALTGGSINVSSPLVFRVEQVGDATRLAAIRRLMERAAGDKPRVAAVADRVAAVFIVVLLVLAGLTGIAWYFIDPQRALWVFVSVLVVACPCALSLAMPTALTVATDALARIGVLVTRGHAIETLARTNHVVLDKTGTLTYGRMKLQEVKPLGELSAEEALALAASIEQGSEHPVAAGLREAAAGLALPAVHGLRAVTGQGMEGEIDGRAMWIGRPGFVAAQAQAALPGELAGFEERGGTVVALGTRGGWLALFRLADLPRAEAASFVARLAADGIDTTVLSGDSPAVVGAVAGGLGIADAHGGLTPQDKQAYIAALQREPSAVVAMVGDGVNDAPVLAQAHVSVAMGGGTDLARNQADIVLLNEDLGSLGRGIAVSRRTLRIIRQNLWWSFAYNFTSVPLAMAGLVTPWMAGIGMAASSLLVVLNAMRLQGAR</sequence>
<keyword evidence="13" id="KW-0406">Ion transport</keyword>
<comment type="similarity">
    <text evidence="2 15">Belongs to the cation transport ATPase (P-type) (TC 3.A.3) family. Type IB subfamily.</text>
</comment>
<dbReference type="PROSITE" id="PS00154">
    <property type="entry name" value="ATPASE_E1_E2"/>
    <property type="match status" value="1"/>
</dbReference>
<evidence type="ECO:0000256" key="13">
    <source>
        <dbReference type="ARBA" id="ARBA00023065"/>
    </source>
</evidence>
<dbReference type="Pfam" id="PF00702">
    <property type="entry name" value="Hydrolase"/>
    <property type="match status" value="1"/>
</dbReference>
<dbReference type="NCBIfam" id="TIGR01494">
    <property type="entry name" value="ATPase_P-type"/>
    <property type="match status" value="2"/>
</dbReference>
<gene>
    <name evidence="17" type="ORF">ACFPTN_01185</name>
</gene>
<keyword evidence="6 15" id="KW-0812">Transmembrane</keyword>
<dbReference type="InterPro" id="IPR018303">
    <property type="entry name" value="ATPase_P-typ_P_site"/>
</dbReference>
<evidence type="ECO:0000256" key="12">
    <source>
        <dbReference type="ARBA" id="ARBA00022989"/>
    </source>
</evidence>
<keyword evidence="5" id="KW-0597">Phosphoprotein</keyword>
<dbReference type="Pfam" id="PF12156">
    <property type="entry name" value="ATPase-cat_bd"/>
    <property type="match status" value="1"/>
</dbReference>
<dbReference type="InterPro" id="IPR023214">
    <property type="entry name" value="HAD_sf"/>
</dbReference>
<evidence type="ECO:0000256" key="6">
    <source>
        <dbReference type="ARBA" id="ARBA00022692"/>
    </source>
</evidence>
<keyword evidence="9 15" id="KW-0067">ATP-binding</keyword>
<evidence type="ECO:0000256" key="9">
    <source>
        <dbReference type="ARBA" id="ARBA00022840"/>
    </source>
</evidence>
<accession>A0ABW1AL99</accession>
<keyword evidence="12 15" id="KW-1133">Transmembrane helix</keyword>
<keyword evidence="8 15" id="KW-0547">Nucleotide-binding</keyword>
<dbReference type="InterPro" id="IPR036163">
    <property type="entry name" value="HMA_dom_sf"/>
</dbReference>
<comment type="caution">
    <text evidence="17">The sequence shown here is derived from an EMBL/GenBank/DDBJ whole genome shotgun (WGS) entry which is preliminary data.</text>
</comment>
<dbReference type="RefSeq" id="WP_096448760.1">
    <property type="nucleotide sequence ID" value="NZ_JBHSOG010000007.1"/>
</dbReference>
<dbReference type="Proteomes" id="UP001595974">
    <property type="component" value="Unassembled WGS sequence"/>
</dbReference>
<comment type="subcellular location">
    <subcellularLocation>
        <location evidence="1">Cell membrane</location>
        <topology evidence="1">Multi-pass membrane protein</topology>
    </subcellularLocation>
</comment>
<keyword evidence="10" id="KW-0460">Magnesium</keyword>
<feature type="transmembrane region" description="Helical" evidence="15">
    <location>
        <begin position="476"/>
        <end position="499"/>
    </location>
</feature>
<keyword evidence="3" id="KW-0813">Transport</keyword>